<evidence type="ECO:0000313" key="2">
    <source>
        <dbReference type="EMBL" id="GBO43326.1"/>
    </source>
</evidence>
<name>A0A4Y2X2I4_ARAVE</name>
<evidence type="ECO:0000256" key="1">
    <source>
        <dbReference type="SAM" id="MobiDB-lite"/>
    </source>
</evidence>
<proteinExistence type="predicted"/>
<dbReference type="Proteomes" id="UP000499080">
    <property type="component" value="Unassembled WGS sequence"/>
</dbReference>
<sequence>MAARNVPSAVEGQLKRKPNEMHSRRKNGDHHFFPHSREHKTVSMLGARSEDGRGCRWLCDDLVTAFRKPNGSPFPLTNILVLDE</sequence>
<feature type="compositionally biased region" description="Basic and acidic residues" evidence="1">
    <location>
        <begin position="29"/>
        <end position="40"/>
    </location>
</feature>
<organism evidence="2 3">
    <name type="scientific">Araneus ventricosus</name>
    <name type="common">Orbweaver spider</name>
    <name type="synonym">Epeira ventricosa</name>
    <dbReference type="NCBI Taxonomy" id="182803"/>
    <lineage>
        <taxon>Eukaryota</taxon>
        <taxon>Metazoa</taxon>
        <taxon>Ecdysozoa</taxon>
        <taxon>Arthropoda</taxon>
        <taxon>Chelicerata</taxon>
        <taxon>Arachnida</taxon>
        <taxon>Araneae</taxon>
        <taxon>Araneomorphae</taxon>
        <taxon>Entelegynae</taxon>
        <taxon>Araneoidea</taxon>
        <taxon>Araneidae</taxon>
        <taxon>Araneus</taxon>
    </lineage>
</organism>
<feature type="compositionally biased region" description="Basic and acidic residues" evidence="1">
    <location>
        <begin position="13"/>
        <end position="22"/>
    </location>
</feature>
<dbReference type="EMBL" id="BGPR01069716">
    <property type="protein sequence ID" value="GBO43326.1"/>
    <property type="molecule type" value="Genomic_DNA"/>
</dbReference>
<protein>
    <submittedName>
        <fullName evidence="2">Uncharacterized protein</fullName>
    </submittedName>
</protein>
<keyword evidence="3" id="KW-1185">Reference proteome</keyword>
<dbReference type="AlphaFoldDB" id="A0A4Y2X2I4"/>
<gene>
    <name evidence="2" type="ORF">AVEN_43824_1</name>
</gene>
<feature type="region of interest" description="Disordered" evidence="1">
    <location>
        <begin position="1"/>
        <end position="40"/>
    </location>
</feature>
<accession>A0A4Y2X2I4</accession>
<reference evidence="2 3" key="1">
    <citation type="journal article" date="2019" name="Sci. Rep.">
        <title>Orb-weaving spider Araneus ventricosus genome elucidates the spidroin gene catalogue.</title>
        <authorList>
            <person name="Kono N."/>
            <person name="Nakamura H."/>
            <person name="Ohtoshi R."/>
            <person name="Moran D.A.P."/>
            <person name="Shinohara A."/>
            <person name="Yoshida Y."/>
            <person name="Fujiwara M."/>
            <person name="Mori M."/>
            <person name="Tomita M."/>
            <person name="Arakawa K."/>
        </authorList>
    </citation>
    <scope>NUCLEOTIDE SEQUENCE [LARGE SCALE GENOMIC DNA]</scope>
</reference>
<evidence type="ECO:0000313" key="3">
    <source>
        <dbReference type="Proteomes" id="UP000499080"/>
    </source>
</evidence>
<comment type="caution">
    <text evidence="2">The sequence shown here is derived from an EMBL/GenBank/DDBJ whole genome shotgun (WGS) entry which is preliminary data.</text>
</comment>